<name>A0A6B0U226_IXORI</name>
<organism evidence="1">
    <name type="scientific">Ixodes ricinus</name>
    <name type="common">Common tick</name>
    <name type="synonym">Acarus ricinus</name>
    <dbReference type="NCBI Taxonomy" id="34613"/>
    <lineage>
        <taxon>Eukaryota</taxon>
        <taxon>Metazoa</taxon>
        <taxon>Ecdysozoa</taxon>
        <taxon>Arthropoda</taxon>
        <taxon>Chelicerata</taxon>
        <taxon>Arachnida</taxon>
        <taxon>Acari</taxon>
        <taxon>Parasitiformes</taxon>
        <taxon>Ixodida</taxon>
        <taxon>Ixodoidea</taxon>
        <taxon>Ixodidae</taxon>
        <taxon>Ixodinae</taxon>
        <taxon>Ixodes</taxon>
    </lineage>
</organism>
<reference evidence="1" key="1">
    <citation type="submission" date="2019-12" db="EMBL/GenBank/DDBJ databases">
        <title>An insight into the sialome of adult female Ixodes ricinus ticks feeding for 6 days.</title>
        <authorList>
            <person name="Perner J."/>
            <person name="Ribeiro J.M.C."/>
        </authorList>
    </citation>
    <scope>NUCLEOTIDE SEQUENCE</scope>
    <source>
        <strain evidence="1">Semi-engorged</strain>
        <tissue evidence="1">Salivary glands</tissue>
    </source>
</reference>
<dbReference type="AlphaFoldDB" id="A0A6B0U226"/>
<sequence>MRGANTLWNFWILIRVHAKTCIMYQIFAIKKILHTVARAKIDKFRLTQVSAFVFKSFASSVQYGVLTL</sequence>
<dbReference type="EMBL" id="GIFC01000343">
    <property type="protein sequence ID" value="MXU82426.1"/>
    <property type="molecule type" value="Transcribed_RNA"/>
</dbReference>
<accession>A0A6B0U226</accession>
<protein>
    <submittedName>
        <fullName evidence="1">Uncharacterized protein</fullName>
    </submittedName>
</protein>
<evidence type="ECO:0000313" key="1">
    <source>
        <dbReference type="EMBL" id="MXU82426.1"/>
    </source>
</evidence>
<proteinExistence type="predicted"/>